<sequence length="686" mass="78876">MNFVERVLLLRDSSDIKTFTLSCDVLRDASHVSAWISAAVRRNVQQLYIGLYDFRKPFSLPHSLFTCMTLRELELEMPFLEELELQNCNWVNLKVVSISAPKLLSIRIVEDREDQNDENGCQVMISGVSLNYFRYVGEFYNEYHVHNSPSLVEASVLARIVQTMDGSGLTQQPKKPKLNEERDAVDRNIKCLHNLPEEILRYILSLLPTKDAIRTSVLCKRWEYLWTSIPNLDFNGFELAKRKQFMNFVERVLLLRDSSDIKTFTLYCHVLRDASHVSAWISAAVRRNVQQLYIRLYNFREPFSLPHSLFTCMTLTELQLEMPCILKLPPTICFTNLKTLSLSRVTFAKEHSTEKLFSGLPVLEDLELENCNWVNLKVVSISAPKLLSIRIDEDSENQNDENGCKVMISGVSLRYFGYLGEFYNEYHVHNSPSLVEASVFASWFGERKRKMAHHMYMLLTGFSSVKKLTLAFCAVELLTYAVEVVELLPHMPIFNNLEYLSLEELLVNLNSVALLKILQKSPRLKTMVFSEGIGLSSDYERNDRILDPVPPCFLSQLNCIKVYDYEGDEEELSAVKILLKNAVVLDKMGIGLSSDYERNDRILDPVPPCFLSQLNCIKVYDYEGDEEELSAVKILLKNAVVLDKMVISCSHRSVKDLEKLKKVHEQLLKLPRGSKHCELVFDLNLS</sequence>
<dbReference type="Gene3D" id="1.20.1280.50">
    <property type="match status" value="1"/>
</dbReference>
<dbReference type="Pfam" id="PF00646">
    <property type="entry name" value="F-box"/>
    <property type="match status" value="1"/>
</dbReference>
<dbReference type="InterPro" id="IPR006566">
    <property type="entry name" value="FBD"/>
</dbReference>
<dbReference type="Gene3D" id="3.80.10.10">
    <property type="entry name" value="Ribonuclease Inhibitor"/>
    <property type="match status" value="1"/>
</dbReference>
<organism evidence="2 3">
    <name type="scientific">Quercus suber</name>
    <name type="common">Cork oak</name>
    <dbReference type="NCBI Taxonomy" id="58331"/>
    <lineage>
        <taxon>Eukaryota</taxon>
        <taxon>Viridiplantae</taxon>
        <taxon>Streptophyta</taxon>
        <taxon>Embryophyta</taxon>
        <taxon>Tracheophyta</taxon>
        <taxon>Spermatophyta</taxon>
        <taxon>Magnoliopsida</taxon>
        <taxon>eudicotyledons</taxon>
        <taxon>Gunneridae</taxon>
        <taxon>Pentapetalae</taxon>
        <taxon>rosids</taxon>
        <taxon>fabids</taxon>
        <taxon>Fagales</taxon>
        <taxon>Fagaceae</taxon>
        <taxon>Quercus</taxon>
    </lineage>
</organism>
<dbReference type="InterPro" id="IPR036047">
    <property type="entry name" value="F-box-like_dom_sf"/>
</dbReference>
<dbReference type="CDD" id="cd22160">
    <property type="entry name" value="F-box_AtFBL13-like"/>
    <property type="match status" value="1"/>
</dbReference>
<dbReference type="InterPro" id="IPR032675">
    <property type="entry name" value="LRR_dom_sf"/>
</dbReference>
<dbReference type="PANTHER" id="PTHR31900:SF30">
    <property type="entry name" value="SUPERFAMILY PROTEIN, PUTATIVE-RELATED"/>
    <property type="match status" value="1"/>
</dbReference>
<comment type="caution">
    <text evidence="2">The sequence shown here is derived from an EMBL/GenBank/DDBJ whole genome shotgun (WGS) entry which is preliminary data.</text>
</comment>
<feature type="domain" description="F-box" evidence="1">
    <location>
        <begin position="189"/>
        <end position="237"/>
    </location>
</feature>
<dbReference type="PROSITE" id="PS50181">
    <property type="entry name" value="FBOX"/>
    <property type="match status" value="1"/>
</dbReference>
<keyword evidence="3" id="KW-1185">Reference proteome</keyword>
<dbReference type="SMART" id="SM00579">
    <property type="entry name" value="FBD"/>
    <property type="match status" value="2"/>
</dbReference>
<dbReference type="SUPFAM" id="SSF81383">
    <property type="entry name" value="F-box domain"/>
    <property type="match status" value="1"/>
</dbReference>
<accession>A0AAW0KKD6</accession>
<dbReference type="InterPro" id="IPR055411">
    <property type="entry name" value="LRR_FXL15/At3g58940/PEG3-like"/>
</dbReference>
<dbReference type="Pfam" id="PF24758">
    <property type="entry name" value="LRR_At5g56370"/>
    <property type="match status" value="1"/>
</dbReference>
<dbReference type="InterPro" id="IPR001810">
    <property type="entry name" value="F-box_dom"/>
</dbReference>
<dbReference type="SMART" id="SM00256">
    <property type="entry name" value="FBOX"/>
    <property type="match status" value="1"/>
</dbReference>
<dbReference type="SUPFAM" id="SSF52047">
    <property type="entry name" value="RNI-like"/>
    <property type="match status" value="1"/>
</dbReference>
<dbReference type="Pfam" id="PF08387">
    <property type="entry name" value="FBD"/>
    <property type="match status" value="2"/>
</dbReference>
<dbReference type="InterPro" id="IPR053781">
    <property type="entry name" value="F-box_AtFBL13-like"/>
</dbReference>
<name>A0AAW0KKD6_QUESU</name>
<dbReference type="PANTHER" id="PTHR31900">
    <property type="entry name" value="F-BOX/RNI SUPERFAMILY PROTEIN-RELATED"/>
    <property type="match status" value="1"/>
</dbReference>
<dbReference type="InterPro" id="IPR050232">
    <property type="entry name" value="FBL13/AtMIF1-like"/>
</dbReference>
<evidence type="ECO:0000259" key="1">
    <source>
        <dbReference type="PROSITE" id="PS50181"/>
    </source>
</evidence>
<evidence type="ECO:0000313" key="2">
    <source>
        <dbReference type="EMBL" id="KAK7838916.1"/>
    </source>
</evidence>
<dbReference type="AlphaFoldDB" id="A0AAW0KKD6"/>
<evidence type="ECO:0000313" key="3">
    <source>
        <dbReference type="Proteomes" id="UP000237347"/>
    </source>
</evidence>
<proteinExistence type="predicted"/>
<protein>
    <submittedName>
        <fullName evidence="2">F-box/lrr-repeat protein</fullName>
    </submittedName>
</protein>
<gene>
    <name evidence="2" type="ORF">CFP56_018936</name>
</gene>
<reference evidence="2 3" key="1">
    <citation type="journal article" date="2018" name="Sci. Data">
        <title>The draft genome sequence of cork oak.</title>
        <authorList>
            <person name="Ramos A.M."/>
            <person name="Usie A."/>
            <person name="Barbosa P."/>
            <person name="Barros P.M."/>
            <person name="Capote T."/>
            <person name="Chaves I."/>
            <person name="Simoes F."/>
            <person name="Abreu I."/>
            <person name="Carrasquinho I."/>
            <person name="Faro C."/>
            <person name="Guimaraes J.B."/>
            <person name="Mendonca D."/>
            <person name="Nobrega F."/>
            <person name="Rodrigues L."/>
            <person name="Saibo N.J.M."/>
            <person name="Varela M.C."/>
            <person name="Egas C."/>
            <person name="Matos J."/>
            <person name="Miguel C.M."/>
            <person name="Oliveira M.M."/>
            <person name="Ricardo C.P."/>
            <person name="Goncalves S."/>
        </authorList>
    </citation>
    <scope>NUCLEOTIDE SEQUENCE [LARGE SCALE GENOMIC DNA]</scope>
    <source>
        <strain evidence="3">cv. HL8</strain>
    </source>
</reference>
<dbReference type="Proteomes" id="UP000237347">
    <property type="component" value="Unassembled WGS sequence"/>
</dbReference>
<dbReference type="EMBL" id="PKMF04000295">
    <property type="protein sequence ID" value="KAK7838916.1"/>
    <property type="molecule type" value="Genomic_DNA"/>
</dbReference>